<sequence>MVESSRVALLRFSNLKSCFLNISLHGYEGIKALETMEGDTGCRNPTLFLIIIDFLAKYITGMLARNALFLPETQCHLFCMRIDAFLIALGDVIPSAPLIHLSQTTDQPVVPTLSNKILRHSPASPLYLLIHPSIHHALSRSAAGHAASLVIVALSMHACIYIQNMSTFGMNRVKNKLLQGC</sequence>
<reference evidence="1" key="1">
    <citation type="submission" date="2012-04" db="EMBL/GenBank/DDBJ databases">
        <title>The Genome Sequence of Loa loa.</title>
        <authorList>
            <consortium name="The Broad Institute Genome Sequencing Platform"/>
            <consortium name="Broad Institute Genome Sequencing Center for Infectious Disease"/>
            <person name="Nutman T.B."/>
            <person name="Fink D.L."/>
            <person name="Russ C."/>
            <person name="Young S."/>
            <person name="Zeng Q."/>
            <person name="Gargeya S."/>
            <person name="Alvarado L."/>
            <person name="Berlin A."/>
            <person name="Chapman S.B."/>
            <person name="Chen Z."/>
            <person name="Freedman E."/>
            <person name="Gellesch M."/>
            <person name="Goldberg J."/>
            <person name="Griggs A."/>
            <person name="Gujja S."/>
            <person name="Heilman E.R."/>
            <person name="Heiman D."/>
            <person name="Howarth C."/>
            <person name="Mehta T."/>
            <person name="Neiman D."/>
            <person name="Pearson M."/>
            <person name="Roberts A."/>
            <person name="Saif S."/>
            <person name="Shea T."/>
            <person name="Shenoy N."/>
            <person name="Sisk P."/>
            <person name="Stolte C."/>
            <person name="Sykes S."/>
            <person name="White J."/>
            <person name="Yandava C."/>
            <person name="Haas B."/>
            <person name="Henn M.R."/>
            <person name="Nusbaum C."/>
            <person name="Birren B."/>
        </authorList>
    </citation>
    <scope>NUCLEOTIDE SEQUENCE [LARGE SCALE GENOMIC DNA]</scope>
</reference>
<name>A0A1I7VWK1_LOALO</name>
<accession>A0A1I7VWK1</accession>
<keyword evidence="1" id="KW-1185">Reference proteome</keyword>
<dbReference type="AlphaFoldDB" id="A0A1I7VWK1"/>
<protein>
    <submittedName>
        <fullName evidence="2">Uncharacterized protein</fullName>
    </submittedName>
</protein>
<dbReference type="Proteomes" id="UP000095285">
    <property type="component" value="Unassembled WGS sequence"/>
</dbReference>
<dbReference type="WBParaSite" id="EN70_7068">
    <property type="protein sequence ID" value="EN70_7068"/>
    <property type="gene ID" value="EN70_7068"/>
</dbReference>
<evidence type="ECO:0000313" key="2">
    <source>
        <dbReference type="WBParaSite" id="EN70_7068"/>
    </source>
</evidence>
<evidence type="ECO:0000313" key="1">
    <source>
        <dbReference type="Proteomes" id="UP000095285"/>
    </source>
</evidence>
<organism evidence="1 2">
    <name type="scientific">Loa loa</name>
    <name type="common">Eye worm</name>
    <name type="synonym">Filaria loa</name>
    <dbReference type="NCBI Taxonomy" id="7209"/>
    <lineage>
        <taxon>Eukaryota</taxon>
        <taxon>Metazoa</taxon>
        <taxon>Ecdysozoa</taxon>
        <taxon>Nematoda</taxon>
        <taxon>Chromadorea</taxon>
        <taxon>Rhabditida</taxon>
        <taxon>Spirurina</taxon>
        <taxon>Spiruromorpha</taxon>
        <taxon>Filarioidea</taxon>
        <taxon>Onchocercidae</taxon>
        <taxon>Loa</taxon>
    </lineage>
</organism>
<reference evidence="2" key="2">
    <citation type="submission" date="2016-11" db="UniProtKB">
        <authorList>
            <consortium name="WormBaseParasite"/>
        </authorList>
    </citation>
    <scope>IDENTIFICATION</scope>
</reference>
<proteinExistence type="predicted"/>